<protein>
    <recommendedName>
        <fullName evidence="2">Glycosyltransferase subfamily 4-like N-terminal domain-containing protein</fullName>
    </recommendedName>
</protein>
<reference evidence="1" key="1">
    <citation type="journal article" date="2014" name="Front. Microbiol.">
        <title>High frequency of phylogenetically diverse reductive dehalogenase-homologous genes in deep subseafloor sedimentary metagenomes.</title>
        <authorList>
            <person name="Kawai M."/>
            <person name="Futagami T."/>
            <person name="Toyoda A."/>
            <person name="Takaki Y."/>
            <person name="Nishi S."/>
            <person name="Hori S."/>
            <person name="Arai W."/>
            <person name="Tsubouchi T."/>
            <person name="Morono Y."/>
            <person name="Uchiyama I."/>
            <person name="Ito T."/>
            <person name="Fujiyama A."/>
            <person name="Inagaki F."/>
            <person name="Takami H."/>
        </authorList>
    </citation>
    <scope>NUCLEOTIDE SEQUENCE</scope>
    <source>
        <strain evidence="1">Expedition CK06-06</strain>
    </source>
</reference>
<name>X1S3P1_9ZZZZ</name>
<gene>
    <name evidence="1" type="ORF">S12H4_13213</name>
</gene>
<proteinExistence type="predicted"/>
<dbReference type="Gene3D" id="3.40.50.2000">
    <property type="entry name" value="Glycogen Phosphorylase B"/>
    <property type="match status" value="1"/>
</dbReference>
<evidence type="ECO:0008006" key="2">
    <source>
        <dbReference type="Google" id="ProtNLM"/>
    </source>
</evidence>
<accession>X1S3P1</accession>
<evidence type="ECO:0000313" key="1">
    <source>
        <dbReference type="EMBL" id="GAI87652.1"/>
    </source>
</evidence>
<dbReference type="AlphaFoldDB" id="X1S3P1"/>
<organism evidence="1">
    <name type="scientific">marine sediment metagenome</name>
    <dbReference type="NCBI Taxonomy" id="412755"/>
    <lineage>
        <taxon>unclassified sequences</taxon>
        <taxon>metagenomes</taxon>
        <taxon>ecological metagenomes</taxon>
    </lineage>
</organism>
<comment type="caution">
    <text evidence="1">The sequence shown here is derived from an EMBL/GenBank/DDBJ whole genome shotgun (WGS) entry which is preliminary data.</text>
</comment>
<dbReference type="EMBL" id="BARW01006291">
    <property type="protein sequence ID" value="GAI87652.1"/>
    <property type="molecule type" value="Genomic_DNA"/>
</dbReference>
<sequence length="63" mass="7318">MRIGYFITHFPYKNRFDDVNYSKQYVHAGTEEVAYNLAINMAKRGHEVDIFTTSINSKDAVET</sequence>